<dbReference type="EMBL" id="CP017558">
    <property type="protein sequence ID" value="AOW06773.1"/>
    <property type="molecule type" value="Genomic_DNA"/>
</dbReference>
<dbReference type="Proteomes" id="UP000182444">
    <property type="component" value="Chromosome 1F"/>
</dbReference>
<dbReference type="AlphaFoldDB" id="A0A1D8NME0"/>
<sequence>MHCGEQLLTYSIKEHSSASTILSVFLGKNCSFIALRGDGESLRARYSLAAVLRKELLQGLQYILQALMLRHTQYRLRRLHSQMVVVSREKV</sequence>
<protein>
    <submittedName>
        <fullName evidence="1">Uncharacterized protein</fullName>
    </submittedName>
</protein>
<evidence type="ECO:0000313" key="1">
    <source>
        <dbReference type="EMBL" id="AOW06773.1"/>
    </source>
</evidence>
<organism evidence="1 2">
    <name type="scientific">Yarrowia lipolytica</name>
    <name type="common">Candida lipolytica</name>
    <dbReference type="NCBI Taxonomy" id="4952"/>
    <lineage>
        <taxon>Eukaryota</taxon>
        <taxon>Fungi</taxon>
        <taxon>Dikarya</taxon>
        <taxon>Ascomycota</taxon>
        <taxon>Saccharomycotina</taxon>
        <taxon>Dipodascomycetes</taxon>
        <taxon>Dipodascales</taxon>
        <taxon>Dipodascales incertae sedis</taxon>
        <taxon>Yarrowia</taxon>
    </lineage>
</organism>
<dbReference type="GeneID" id="94583873"/>
<reference evidence="1 2" key="1">
    <citation type="journal article" date="2016" name="PLoS ONE">
        <title>Sequence Assembly of Yarrowia lipolytica Strain W29/CLIB89 Shows Transposable Element Diversity.</title>
        <authorList>
            <person name="Magnan C."/>
            <person name="Yu J."/>
            <person name="Chang I."/>
            <person name="Jahn E."/>
            <person name="Kanomata Y."/>
            <person name="Wu J."/>
            <person name="Zeller M."/>
            <person name="Oakes M."/>
            <person name="Baldi P."/>
            <person name="Sandmeyer S."/>
        </authorList>
    </citation>
    <scope>NUCLEOTIDE SEQUENCE [LARGE SCALE GENOMIC DNA]</scope>
    <source>
        <strain evidence="2">CLIB89(W29)</strain>
    </source>
</reference>
<dbReference type="RefSeq" id="XP_068139385.1">
    <property type="nucleotide sequence ID" value="XM_068283284.1"/>
</dbReference>
<gene>
    <name evidence="1" type="ORF">YALI1_F09863g</name>
</gene>
<proteinExistence type="predicted"/>
<name>A0A1D8NME0_YARLL</name>
<evidence type="ECO:0000313" key="2">
    <source>
        <dbReference type="Proteomes" id="UP000182444"/>
    </source>
</evidence>
<dbReference type="VEuPathDB" id="FungiDB:YALI1_F09863g"/>
<accession>A0A1D8NME0</accession>